<keyword evidence="2" id="KW-1185">Reference proteome</keyword>
<gene>
    <name evidence="1" type="ordered locus">Srot_0756</name>
</gene>
<dbReference type="STRING" id="640132.Srot_0756"/>
<dbReference type="Proteomes" id="UP000002247">
    <property type="component" value="Chromosome"/>
</dbReference>
<dbReference type="InterPro" id="IPR038468">
    <property type="entry name" value="MmpS_C"/>
</dbReference>
<accession>D6ZDH1</accession>
<proteinExistence type="predicted"/>
<dbReference type="HOGENOM" id="CLU_1905298_0_0_11"/>
<dbReference type="KEGG" id="srt:Srot_0756"/>
<sequence>MLKTPFRLGVVGLAALGAAGYFGKDKVEEFVFGDTTYEVTGSGQAKAVVSYRSGTTEQITKEVDLPWKETVRLGESWDKASVTVTPKDAAGAFAGKFTCSITHNGKRVGWAASSFVPSTSCAALPVQPMGGQE</sequence>
<reference evidence="1 2" key="1">
    <citation type="journal article" date="2010" name="Stand. Genomic Sci.">
        <title>Complete genome sequence of Segniliparus rotundus type strain (CDC 1076).</title>
        <authorList>
            <person name="Sikorski J."/>
            <person name="Lapidus A."/>
            <person name="Copeland A."/>
            <person name="Misra M."/>
            <person name="Glavina Del Rio T."/>
            <person name="Nolan M."/>
            <person name="Lucas S."/>
            <person name="Chen F."/>
            <person name="Tice H."/>
            <person name="Cheng J.F."/>
            <person name="Jando M."/>
            <person name="Schneider S."/>
            <person name="Bruce D."/>
            <person name="Goodwin L."/>
            <person name="Pitluck S."/>
            <person name="Liolios K."/>
            <person name="Mikhailova N."/>
            <person name="Pati A."/>
            <person name="Ivanova N."/>
            <person name="Mavromatis K."/>
            <person name="Chen A."/>
            <person name="Palaniappan K."/>
            <person name="Chertkov O."/>
            <person name="Land M."/>
            <person name="Hauser L."/>
            <person name="Chang Y.J."/>
            <person name="Jeffries C.D."/>
            <person name="Brettin T."/>
            <person name="Detter J.C."/>
            <person name="Han C."/>
            <person name="Rohde M."/>
            <person name="Goker M."/>
            <person name="Bristow J."/>
            <person name="Eisen J.A."/>
            <person name="Markowitz V."/>
            <person name="Hugenholtz P."/>
            <person name="Kyrpides N.C."/>
            <person name="Klenk H.P."/>
        </authorList>
    </citation>
    <scope>NUCLEOTIDE SEQUENCE [LARGE SCALE GENOMIC DNA]</scope>
    <source>
        <strain evidence="2">ATCC BAA-972 / CDC 1076 / CIP 108378 / DSM 44985 / JCM 13578</strain>
    </source>
</reference>
<evidence type="ECO:0000313" key="1">
    <source>
        <dbReference type="EMBL" id="ADG97235.1"/>
    </source>
</evidence>
<name>D6ZDH1_SEGRD</name>
<dbReference type="Gene3D" id="2.60.40.2880">
    <property type="entry name" value="MmpS1-5, C-terminal soluble domain"/>
    <property type="match status" value="1"/>
</dbReference>
<organism evidence="1 2">
    <name type="scientific">Segniliparus rotundus (strain ATCC BAA-972 / CDC 1076 / CIP 108378 / DSM 44985 / JCM 13578)</name>
    <dbReference type="NCBI Taxonomy" id="640132"/>
    <lineage>
        <taxon>Bacteria</taxon>
        <taxon>Bacillati</taxon>
        <taxon>Actinomycetota</taxon>
        <taxon>Actinomycetes</taxon>
        <taxon>Mycobacteriales</taxon>
        <taxon>Segniliparaceae</taxon>
        <taxon>Segniliparus</taxon>
    </lineage>
</organism>
<protein>
    <submittedName>
        <fullName evidence="1">Uncharacterized protein</fullName>
    </submittedName>
</protein>
<dbReference type="EMBL" id="CP001958">
    <property type="protein sequence ID" value="ADG97235.1"/>
    <property type="molecule type" value="Genomic_DNA"/>
</dbReference>
<evidence type="ECO:0000313" key="2">
    <source>
        <dbReference type="Proteomes" id="UP000002247"/>
    </source>
</evidence>
<dbReference type="AlphaFoldDB" id="D6ZDH1"/>
<dbReference type="RefSeq" id="WP_013137691.1">
    <property type="nucleotide sequence ID" value="NC_014168.1"/>
</dbReference>
<dbReference type="OrthoDB" id="9832718at2"/>